<protein>
    <recommendedName>
        <fullName evidence="7">Dynein heavy chain</fullName>
    </recommendedName>
</protein>
<dbReference type="InterPro" id="IPR026983">
    <property type="entry name" value="DHC"/>
</dbReference>
<proteinExistence type="inferred from homology"/>
<feature type="domain" description="Dynein heavy chain AAA module D4" evidence="3">
    <location>
        <begin position="386"/>
        <end position="420"/>
    </location>
</feature>
<dbReference type="Gene3D" id="1.20.920.30">
    <property type="match status" value="1"/>
</dbReference>
<dbReference type="Pfam" id="PF17857">
    <property type="entry name" value="AAA_lid_1"/>
    <property type="match status" value="1"/>
</dbReference>
<dbReference type="AlphaFoldDB" id="A0A8K0GKT5"/>
<accession>A0A8K0GKT5</accession>
<evidence type="ECO:0000313" key="6">
    <source>
        <dbReference type="Proteomes" id="UP000801492"/>
    </source>
</evidence>
<dbReference type="GO" id="GO:0007018">
    <property type="term" value="P:microtubule-based movement"/>
    <property type="evidence" value="ECO:0007669"/>
    <property type="project" value="InterPro"/>
</dbReference>
<feature type="domain" description="Dynein heavy chain 3 AAA+ lid" evidence="4">
    <location>
        <begin position="250"/>
        <end position="330"/>
    </location>
</feature>
<keyword evidence="6" id="KW-1185">Reference proteome</keyword>
<dbReference type="Proteomes" id="UP000801492">
    <property type="component" value="Unassembled WGS sequence"/>
</dbReference>
<evidence type="ECO:0000259" key="3">
    <source>
        <dbReference type="Pfam" id="PF12780"/>
    </source>
</evidence>
<organism evidence="5 6">
    <name type="scientific">Ignelater luminosus</name>
    <name type="common">Cucubano</name>
    <name type="synonym">Pyrophorus luminosus</name>
    <dbReference type="NCBI Taxonomy" id="2038154"/>
    <lineage>
        <taxon>Eukaryota</taxon>
        <taxon>Metazoa</taxon>
        <taxon>Ecdysozoa</taxon>
        <taxon>Arthropoda</taxon>
        <taxon>Hexapoda</taxon>
        <taxon>Insecta</taxon>
        <taxon>Pterygota</taxon>
        <taxon>Neoptera</taxon>
        <taxon>Endopterygota</taxon>
        <taxon>Coleoptera</taxon>
        <taxon>Polyphaga</taxon>
        <taxon>Elateriformia</taxon>
        <taxon>Elateroidea</taxon>
        <taxon>Elateridae</taxon>
        <taxon>Agrypninae</taxon>
        <taxon>Pyrophorini</taxon>
        <taxon>Ignelater</taxon>
    </lineage>
</organism>
<gene>
    <name evidence="5" type="ORF">ILUMI_03065</name>
</gene>
<dbReference type="Pfam" id="PF12780">
    <property type="entry name" value="AAA_8"/>
    <property type="match status" value="1"/>
</dbReference>
<dbReference type="EMBL" id="VTPC01001103">
    <property type="protein sequence ID" value="KAF2903121.1"/>
    <property type="molecule type" value="Genomic_DNA"/>
</dbReference>
<evidence type="ECO:0008006" key="7">
    <source>
        <dbReference type="Google" id="ProtNLM"/>
    </source>
</evidence>
<evidence type="ECO:0000313" key="5">
    <source>
        <dbReference type="EMBL" id="KAF2903121.1"/>
    </source>
</evidence>
<dbReference type="GO" id="GO:0051959">
    <property type="term" value="F:dynein light intermediate chain binding"/>
    <property type="evidence" value="ECO:0007669"/>
    <property type="project" value="InterPro"/>
</dbReference>
<dbReference type="Gene3D" id="3.40.50.300">
    <property type="entry name" value="P-loop containing nucleotide triphosphate hydrolases"/>
    <property type="match status" value="2"/>
</dbReference>
<dbReference type="GO" id="GO:0030286">
    <property type="term" value="C:dynein complex"/>
    <property type="evidence" value="ECO:0007669"/>
    <property type="project" value="InterPro"/>
</dbReference>
<dbReference type="InterPro" id="IPR027417">
    <property type="entry name" value="P-loop_NTPase"/>
</dbReference>
<dbReference type="OrthoDB" id="5593012at2759"/>
<reference evidence="5" key="1">
    <citation type="submission" date="2019-08" db="EMBL/GenBank/DDBJ databases">
        <title>The genome of the North American firefly Photinus pyralis.</title>
        <authorList>
            <consortium name="Photinus pyralis genome working group"/>
            <person name="Fallon T.R."/>
            <person name="Sander Lower S.E."/>
            <person name="Weng J.-K."/>
        </authorList>
    </citation>
    <scope>NUCLEOTIDE SEQUENCE</scope>
    <source>
        <strain evidence="5">TRF0915ILg1</strain>
        <tissue evidence="5">Whole body</tissue>
    </source>
</reference>
<dbReference type="PANTHER" id="PTHR22878">
    <property type="entry name" value="DYNEIN HEAVY CHAIN 6, AXONEMAL-LIKE-RELATED"/>
    <property type="match status" value="1"/>
</dbReference>
<dbReference type="InterPro" id="IPR041589">
    <property type="entry name" value="DNAH3_AAA_lid_1"/>
</dbReference>
<dbReference type="Pfam" id="PF12775">
    <property type="entry name" value="AAA_7"/>
    <property type="match status" value="1"/>
</dbReference>
<evidence type="ECO:0000259" key="4">
    <source>
        <dbReference type="Pfam" id="PF17857"/>
    </source>
</evidence>
<feature type="non-terminal residue" evidence="5">
    <location>
        <position position="420"/>
    </location>
</feature>
<evidence type="ECO:0000256" key="1">
    <source>
        <dbReference type="ARBA" id="ARBA00008887"/>
    </source>
</evidence>
<comment type="similarity">
    <text evidence="1">Belongs to the dynein heavy chain family.</text>
</comment>
<dbReference type="SUPFAM" id="SSF52540">
    <property type="entry name" value="P-loop containing nucleoside triphosphate hydrolases"/>
    <property type="match status" value="1"/>
</dbReference>
<dbReference type="InterPro" id="IPR024317">
    <property type="entry name" value="Dynein_heavy_chain_D4_dom"/>
</dbReference>
<name>A0A8K0GKT5_IGNLU</name>
<dbReference type="GO" id="GO:0045505">
    <property type="term" value="F:dynein intermediate chain binding"/>
    <property type="evidence" value="ECO:0007669"/>
    <property type="project" value="InterPro"/>
</dbReference>
<comment type="caution">
    <text evidence="5">The sequence shown here is derived from an EMBL/GenBank/DDBJ whole genome shotgun (WGS) entry which is preliminary data.</text>
</comment>
<evidence type="ECO:0000256" key="2">
    <source>
        <dbReference type="SAM" id="MobiDB-lite"/>
    </source>
</evidence>
<dbReference type="PANTHER" id="PTHR22878:SF73">
    <property type="entry name" value="DYNEIN AXONEMAL HEAVY CHAIN 1"/>
    <property type="match status" value="1"/>
</dbReference>
<sequence length="420" mass="48685">LHDGGFTDPTDDNEPMPPTWHNWMENTEVYKITVDMKYSDIEVPTIDNIRNAELIGMILLNERNVLCVGPTGTGKTLTVIGKLSRNMHKKFICDFINFSARTTANQTQDLIDSKLDRRRKGVFGPPVLKRQVFFIDDFNMPALEVYGAQPPIELIRQWMDFHGWYDRRNIGEFRTIIDINFAAAMGPPGGGRNPVTPRLLRHFHYLAFTELEDISKVKIFGTILKFWVDRTPTLSEFYEPVLFSTFEVYATILKELLPTPAKTHYTFNLRDLSKVFQGVLMKNPEVTENLDEMLRLWYHECCRVFQDRLVNDQDREWFDTLLRHIINKRFPVDSKEALGEDAILYGDFLDPTTDFRQYVQITDMEKLSNVLDHYLTEYNGQSTRPMKLVLFLDAISHVCRISRVIRQPMGNALLLGMGGS</sequence>
<feature type="region of interest" description="Disordered" evidence="2">
    <location>
        <begin position="1"/>
        <end position="20"/>
    </location>
</feature>
<dbReference type="FunFam" id="1.20.920.30:FF:000005">
    <property type="entry name" value="Dynein, axonemal, heavy chain 2"/>
    <property type="match status" value="1"/>
</dbReference>
<feature type="non-terminal residue" evidence="5">
    <location>
        <position position="1"/>
    </location>
</feature>